<dbReference type="SUPFAM" id="SSF55326">
    <property type="entry name" value="PurM N-terminal domain-like"/>
    <property type="match status" value="1"/>
</dbReference>
<proteinExistence type="predicted"/>
<accession>A0A379WNI3</accession>
<evidence type="ECO:0000259" key="1">
    <source>
        <dbReference type="Pfam" id="PF22689"/>
    </source>
</evidence>
<reference evidence="2 3" key="1">
    <citation type="submission" date="2018-06" db="EMBL/GenBank/DDBJ databases">
        <authorList>
            <consortium name="Pathogen Informatics"/>
            <person name="Doyle S."/>
        </authorList>
    </citation>
    <scope>NUCLEOTIDE SEQUENCE [LARGE SCALE GENOMIC DNA]</scope>
    <source>
        <strain evidence="2 3">NCTC8261</strain>
    </source>
</reference>
<dbReference type="Proteomes" id="UP000254712">
    <property type="component" value="Unassembled WGS sequence"/>
</dbReference>
<dbReference type="GO" id="GO:0004642">
    <property type="term" value="F:phosphoribosylformylglycinamidine synthase activity"/>
    <property type="evidence" value="ECO:0007669"/>
    <property type="project" value="UniProtKB-EC"/>
</dbReference>
<dbReference type="InterPro" id="IPR055181">
    <property type="entry name" value="FGAR-AT_PurM_N-like"/>
</dbReference>
<feature type="domain" description="FGAR-AT PurM N-terminal-like" evidence="1">
    <location>
        <begin position="1"/>
        <end position="29"/>
    </location>
</feature>
<organism evidence="2 3">
    <name type="scientific">Salmonella enterica I</name>
    <dbReference type="NCBI Taxonomy" id="59201"/>
    <lineage>
        <taxon>Bacteria</taxon>
        <taxon>Pseudomonadati</taxon>
        <taxon>Pseudomonadota</taxon>
        <taxon>Gammaproteobacteria</taxon>
        <taxon>Enterobacterales</taxon>
        <taxon>Enterobacteriaceae</taxon>
        <taxon>Salmonella</taxon>
    </lineage>
</organism>
<dbReference type="EMBL" id="UGXT01000002">
    <property type="protein sequence ID" value="SUH35705.1"/>
    <property type="molecule type" value="Genomic_DNA"/>
</dbReference>
<evidence type="ECO:0000313" key="3">
    <source>
        <dbReference type="Proteomes" id="UP000254712"/>
    </source>
</evidence>
<protein>
    <submittedName>
        <fullName evidence="2">Phosphoribosylformylglycinamidine synthase</fullName>
        <ecNumber evidence="2">6.3.5.3</ecNumber>
    </submittedName>
</protein>
<dbReference type="AlphaFoldDB" id="A0A379WNI3"/>
<gene>
    <name evidence="2" type="primary">SBOV26371_5</name>
    <name evidence="2" type="ORF">NCTC8261_01941</name>
</gene>
<evidence type="ECO:0000313" key="2">
    <source>
        <dbReference type="EMBL" id="SUH35705.1"/>
    </source>
</evidence>
<dbReference type="InterPro" id="IPR036921">
    <property type="entry name" value="PurM-like_N_sf"/>
</dbReference>
<dbReference type="Pfam" id="PF22689">
    <property type="entry name" value="FGAR-AT_PurM_N-like"/>
    <property type="match status" value="1"/>
</dbReference>
<keyword evidence="2" id="KW-0436">Ligase</keyword>
<name>A0A379WNI3_SALET</name>
<sequence length="45" mass="5033">MSMKTRWQDGNEQREMTSPLSLVISAFAPRGRRASHPYAAAVNGR</sequence>
<dbReference type="EC" id="6.3.5.3" evidence="2"/>